<keyword evidence="2" id="KW-1185">Reference proteome</keyword>
<comment type="caution">
    <text evidence="1">The sequence shown here is derived from an EMBL/GenBank/DDBJ whole genome shotgun (WGS) entry which is preliminary data.</text>
</comment>
<evidence type="ECO:0008006" key="3">
    <source>
        <dbReference type="Google" id="ProtNLM"/>
    </source>
</evidence>
<name>A0A0A2M8R5_9FLAO</name>
<sequence length="167" mass="19507">MYKAILVFSLCFFASCMRDNDSQLYRMNIDVVMKQNDSIQVFYTNDGTINFNEGASFWVKVKGKDKNQKIDIRFPKNALPTQVRLDLGRNPKQGEIIFNKFEFVYKNHKFEAKGKDIYKYFRIDQSNTVLDEKSGALTRKAQQPNGPSLYPNGYYLAVKLEELKFKK</sequence>
<dbReference type="RefSeq" id="WP_026980568.1">
    <property type="nucleotide sequence ID" value="NZ_AUCZ01000010.1"/>
</dbReference>
<dbReference type="PROSITE" id="PS51257">
    <property type="entry name" value="PROKAR_LIPOPROTEIN"/>
    <property type="match status" value="1"/>
</dbReference>
<reference evidence="1 2" key="1">
    <citation type="submission" date="2013-09" db="EMBL/GenBank/DDBJ databases">
        <authorList>
            <person name="Zeng Z."/>
            <person name="Chen C."/>
        </authorList>
    </citation>
    <scope>NUCLEOTIDE SEQUENCE [LARGE SCALE GENOMIC DNA]</scope>
    <source>
        <strain evidence="1 2">GH29-5</strain>
    </source>
</reference>
<evidence type="ECO:0000313" key="2">
    <source>
        <dbReference type="Proteomes" id="UP000030121"/>
    </source>
</evidence>
<dbReference type="eggNOG" id="ENOG5032GKK">
    <property type="taxonomic scope" value="Bacteria"/>
</dbReference>
<evidence type="ECO:0000313" key="1">
    <source>
        <dbReference type="EMBL" id="KGO89072.1"/>
    </source>
</evidence>
<organism evidence="1 2">
    <name type="scientific">Flavobacterium suncheonense GH29-5 = DSM 17707</name>
    <dbReference type="NCBI Taxonomy" id="1121899"/>
    <lineage>
        <taxon>Bacteria</taxon>
        <taxon>Pseudomonadati</taxon>
        <taxon>Bacteroidota</taxon>
        <taxon>Flavobacteriia</taxon>
        <taxon>Flavobacteriales</taxon>
        <taxon>Flavobacteriaceae</taxon>
        <taxon>Flavobacterium</taxon>
    </lineage>
</organism>
<protein>
    <recommendedName>
        <fullName evidence="3">Lipoprotein</fullName>
    </recommendedName>
</protein>
<dbReference type="Proteomes" id="UP000030121">
    <property type="component" value="Unassembled WGS sequence"/>
</dbReference>
<dbReference type="STRING" id="1121899.GCA_000430025_02142"/>
<dbReference type="EMBL" id="JRLW01000012">
    <property type="protein sequence ID" value="KGO89072.1"/>
    <property type="molecule type" value="Genomic_DNA"/>
</dbReference>
<accession>A0A0A2M8R5</accession>
<dbReference type="AlphaFoldDB" id="A0A0A2M8R5"/>
<gene>
    <name evidence="1" type="ORF">Q764_09795</name>
</gene>
<proteinExistence type="predicted"/>
<dbReference type="OrthoDB" id="1366547at2"/>